<gene>
    <name evidence="1" type="ORF">B4099_1737</name>
</gene>
<sequence>MARLKTECRRKWQWPGLALACKGKRADSTPALKGERR</sequence>
<evidence type="ECO:0000313" key="2">
    <source>
        <dbReference type="Proteomes" id="UP000075304"/>
    </source>
</evidence>
<proteinExistence type="predicted"/>
<protein>
    <submittedName>
        <fullName evidence="1">Uncharacterized protein</fullName>
    </submittedName>
</protein>
<dbReference type="Proteomes" id="UP000075304">
    <property type="component" value="Unassembled WGS sequence"/>
</dbReference>
<accession>A0A150JY01</accession>
<name>A0A150JY01_HEYCO</name>
<dbReference type="EMBL" id="LQYI01000135">
    <property type="protein sequence ID" value="KYC61981.1"/>
    <property type="molecule type" value="Genomic_DNA"/>
</dbReference>
<organism evidence="1 2">
    <name type="scientific">Heyndrickxia coagulans</name>
    <name type="common">Weizmannia coagulans</name>
    <dbReference type="NCBI Taxonomy" id="1398"/>
    <lineage>
        <taxon>Bacteria</taxon>
        <taxon>Bacillati</taxon>
        <taxon>Bacillota</taxon>
        <taxon>Bacilli</taxon>
        <taxon>Bacillales</taxon>
        <taxon>Bacillaceae</taxon>
        <taxon>Heyndrickxia</taxon>
    </lineage>
</organism>
<dbReference type="PATRIC" id="fig|1398.25.peg.1132"/>
<reference evidence="1 2" key="1">
    <citation type="submission" date="2016-01" db="EMBL/GenBank/DDBJ databases">
        <title>Genome Sequences of Twelve Sporeforming Bacillus Species Isolated from Foods.</title>
        <authorList>
            <person name="Berendsen E.M."/>
            <person name="Wells-Bennik M.H."/>
            <person name="Krawcyk A.O."/>
            <person name="De Jong A."/>
            <person name="Holsappel S."/>
            <person name="Eijlander R.T."/>
            <person name="Kuipers O.P."/>
        </authorList>
    </citation>
    <scope>NUCLEOTIDE SEQUENCE [LARGE SCALE GENOMIC DNA]</scope>
    <source>
        <strain evidence="1 2">B4099</strain>
    </source>
</reference>
<dbReference type="AlphaFoldDB" id="A0A150JY01"/>
<evidence type="ECO:0000313" key="1">
    <source>
        <dbReference type="EMBL" id="KYC61981.1"/>
    </source>
</evidence>
<comment type="caution">
    <text evidence="1">The sequence shown here is derived from an EMBL/GenBank/DDBJ whole genome shotgun (WGS) entry which is preliminary data.</text>
</comment>